<evidence type="ECO:0000256" key="3">
    <source>
        <dbReference type="SAM" id="SignalP"/>
    </source>
</evidence>
<evidence type="ECO:0000313" key="5">
    <source>
        <dbReference type="Proteomes" id="UP000240527"/>
    </source>
</evidence>
<dbReference type="EMBL" id="CP027850">
    <property type="protein sequence ID" value="AVQ01824.1"/>
    <property type="molecule type" value="Genomic_DNA"/>
</dbReference>
<accession>A0ABM6TFS3</accession>
<keyword evidence="1" id="KW-0175">Coiled coil</keyword>
<feature type="compositionally biased region" description="Basic and acidic residues" evidence="2">
    <location>
        <begin position="142"/>
        <end position="167"/>
    </location>
</feature>
<dbReference type="PROSITE" id="PS51257">
    <property type="entry name" value="PROKAR_LIPOPROTEIN"/>
    <property type="match status" value="1"/>
</dbReference>
<organism evidence="4 5">
    <name type="scientific">Caulobacter segnis</name>
    <dbReference type="NCBI Taxonomy" id="88688"/>
    <lineage>
        <taxon>Bacteria</taxon>
        <taxon>Pseudomonadati</taxon>
        <taxon>Pseudomonadota</taxon>
        <taxon>Alphaproteobacteria</taxon>
        <taxon>Caulobacterales</taxon>
        <taxon>Caulobacteraceae</taxon>
        <taxon>Caulobacter</taxon>
    </lineage>
</organism>
<sequence>MRVHVVRSVVVGALAVGAALTVAACATLSEKDCLQGDWRAIGYIDGADGRPMSRIEDHAKACQKSGVTPDMSLYAQGRDQGLTRYCTEANGFRVGREGHAYVGVCPPPVEPEFLGGYADGERIHAAESRLSSARSDLSSADARADKRARQADGVEDELRNPKLTDEQTRELRDRLQRLRRERREAIEDGRRAEFAIRDAEREVDDLKARYAPRYGWW</sequence>
<gene>
    <name evidence="4" type="ORF">B7G68_08155</name>
</gene>
<evidence type="ECO:0000256" key="2">
    <source>
        <dbReference type="SAM" id="MobiDB-lite"/>
    </source>
</evidence>
<keyword evidence="5" id="KW-1185">Reference proteome</keyword>
<evidence type="ECO:0000313" key="4">
    <source>
        <dbReference type="EMBL" id="AVQ01824.1"/>
    </source>
</evidence>
<dbReference type="InterPro" id="IPR021242">
    <property type="entry name" value="DUF2799"/>
</dbReference>
<protein>
    <submittedName>
        <fullName evidence="4">DUF2799 domain-containing protein</fullName>
    </submittedName>
</protein>
<evidence type="ECO:0000256" key="1">
    <source>
        <dbReference type="SAM" id="Coils"/>
    </source>
</evidence>
<keyword evidence="3" id="KW-0732">Signal</keyword>
<feature type="chain" id="PRO_5046294010" evidence="3">
    <location>
        <begin position="24"/>
        <end position="217"/>
    </location>
</feature>
<proteinExistence type="predicted"/>
<feature type="region of interest" description="Disordered" evidence="2">
    <location>
        <begin position="129"/>
        <end position="167"/>
    </location>
</feature>
<name>A0ABM6TFS3_9CAUL</name>
<reference evidence="4 5" key="1">
    <citation type="journal article" date="2015" name="Biotechnol. Bioeng.">
        <title>Genome sequence and phenotypic characterization of Caulobacter segnis.</title>
        <authorList>
            <person name="Patel S."/>
            <person name="Fletcher B."/>
            <person name="Scott D.C."/>
            <person name="Ely B."/>
        </authorList>
    </citation>
    <scope>NUCLEOTIDE SEQUENCE [LARGE SCALE GENOMIC DNA]</scope>
    <source>
        <strain evidence="4 5">TK0059</strain>
    </source>
</reference>
<feature type="signal peptide" evidence="3">
    <location>
        <begin position="1"/>
        <end position="23"/>
    </location>
</feature>
<dbReference type="RefSeq" id="WP_013078732.1">
    <property type="nucleotide sequence ID" value="NZ_CP027850.1"/>
</dbReference>
<feature type="compositionally biased region" description="Low complexity" evidence="2">
    <location>
        <begin position="129"/>
        <end position="141"/>
    </location>
</feature>
<feature type="coiled-coil region" evidence="1">
    <location>
        <begin position="168"/>
        <end position="209"/>
    </location>
</feature>
<dbReference type="Proteomes" id="UP000240527">
    <property type="component" value="Chromosome"/>
</dbReference>
<dbReference type="Pfam" id="PF10973">
    <property type="entry name" value="DUF2799"/>
    <property type="match status" value="1"/>
</dbReference>